<evidence type="ECO:0008006" key="3">
    <source>
        <dbReference type="Google" id="ProtNLM"/>
    </source>
</evidence>
<reference evidence="1 2" key="1">
    <citation type="submission" date="2023-11" db="EMBL/GenBank/DDBJ databases">
        <title>Actinomadura monticuli sp. nov., isolated from volcanic ash.</title>
        <authorList>
            <person name="Lee S.D."/>
            <person name="Yang H."/>
            <person name="Kim I.S."/>
        </authorList>
    </citation>
    <scope>NUCLEOTIDE SEQUENCE [LARGE SCALE GENOMIC DNA]</scope>
    <source>
        <strain evidence="1 2">DSM 45346</strain>
    </source>
</reference>
<sequence>MSHTNTKTSDVARTMLSGHFVSGPYERLFLTPDEEVEYVHNYLTLLDGVLEYKFNIAEYYNLGVIGLQSALGNVSAVVIDPADLTKLPTFIQETRTMHVVDSIDGVYEQVEKLGVPILQPRTPNIMGAQGRLRLASNYIIEIVETTNRELFNPDPKEFGYL</sequence>
<proteinExistence type="predicted"/>
<protein>
    <recommendedName>
        <fullName evidence="3">VOC domain-containing protein</fullName>
    </recommendedName>
</protein>
<evidence type="ECO:0000313" key="2">
    <source>
        <dbReference type="Proteomes" id="UP001569904"/>
    </source>
</evidence>
<gene>
    <name evidence="1" type="ORF">SM436_11100</name>
</gene>
<dbReference type="Proteomes" id="UP001569904">
    <property type="component" value="Unassembled WGS sequence"/>
</dbReference>
<comment type="caution">
    <text evidence="1">The sequence shown here is derived from an EMBL/GenBank/DDBJ whole genome shotgun (WGS) entry which is preliminary data.</text>
</comment>
<keyword evidence="2" id="KW-1185">Reference proteome</keyword>
<organism evidence="1 2">
    <name type="scientific">Actinomadura chokoriensis</name>
    <dbReference type="NCBI Taxonomy" id="454156"/>
    <lineage>
        <taxon>Bacteria</taxon>
        <taxon>Bacillati</taxon>
        <taxon>Actinomycetota</taxon>
        <taxon>Actinomycetes</taxon>
        <taxon>Streptosporangiales</taxon>
        <taxon>Thermomonosporaceae</taxon>
        <taxon>Actinomadura</taxon>
    </lineage>
</organism>
<accession>A0ABV4QX12</accession>
<dbReference type="EMBL" id="JAXCEH010000005">
    <property type="protein sequence ID" value="MFA1554233.1"/>
    <property type="molecule type" value="Genomic_DNA"/>
</dbReference>
<evidence type="ECO:0000313" key="1">
    <source>
        <dbReference type="EMBL" id="MFA1554233.1"/>
    </source>
</evidence>
<name>A0ABV4QX12_9ACTN</name>
<dbReference type="RefSeq" id="WP_371940624.1">
    <property type="nucleotide sequence ID" value="NZ_JAXCEH010000005.1"/>
</dbReference>